<evidence type="ECO:0000256" key="1">
    <source>
        <dbReference type="ARBA" id="ARBA00004651"/>
    </source>
</evidence>
<comment type="subcellular location">
    <subcellularLocation>
        <location evidence="1">Cell membrane</location>
        <topology evidence="1">Multi-pass membrane protein</topology>
    </subcellularLocation>
</comment>
<feature type="transmembrane region" description="Helical" evidence="6">
    <location>
        <begin position="112"/>
        <end position="131"/>
    </location>
</feature>
<dbReference type="STRING" id="994573.T472_0214270"/>
<dbReference type="InterPro" id="IPR051461">
    <property type="entry name" value="UPF0750_membrane"/>
</dbReference>
<dbReference type="InterPro" id="IPR015867">
    <property type="entry name" value="N-reg_PII/ATP_PRibTrfase_C"/>
</dbReference>
<keyword evidence="2" id="KW-1003">Cell membrane</keyword>
<keyword evidence="4 6" id="KW-1133">Transmembrane helix</keyword>
<evidence type="ECO:0000313" key="8">
    <source>
        <dbReference type="EMBL" id="ETA79954.1"/>
    </source>
</evidence>
<keyword evidence="3 6" id="KW-0812">Transmembrane</keyword>
<evidence type="ECO:0000256" key="3">
    <source>
        <dbReference type="ARBA" id="ARBA00022692"/>
    </source>
</evidence>
<evidence type="ECO:0000256" key="2">
    <source>
        <dbReference type="ARBA" id="ARBA00022475"/>
    </source>
</evidence>
<reference evidence="8 9" key="1">
    <citation type="journal article" date="2014" name="Genome Announc.">
        <title>Genome Sequence of Youngiibacter fragilis, the Type Strain of the Genus Youngiibacter.</title>
        <authorList>
            <person name="Wawrik C.B."/>
            <person name="Callaghan A.V."/>
            <person name="Stamps B.W."/>
            <person name="Wawrik B."/>
        </authorList>
    </citation>
    <scope>NUCLEOTIDE SEQUENCE [LARGE SCALE GENOMIC DNA]</scope>
    <source>
        <strain evidence="8 9">232.1</strain>
    </source>
</reference>
<dbReference type="Pfam" id="PF10035">
    <property type="entry name" value="DUF2179"/>
    <property type="match status" value="1"/>
</dbReference>
<dbReference type="Pfam" id="PF02588">
    <property type="entry name" value="YitT_membrane"/>
    <property type="match status" value="1"/>
</dbReference>
<feature type="transmembrane region" description="Helical" evidence="6">
    <location>
        <begin position="45"/>
        <end position="78"/>
    </location>
</feature>
<dbReference type="CDD" id="cd16380">
    <property type="entry name" value="YitT_C"/>
    <property type="match status" value="1"/>
</dbReference>
<name>V7I431_9CLOT</name>
<dbReference type="EMBL" id="AXUN02000196">
    <property type="protein sequence ID" value="ETA79954.1"/>
    <property type="molecule type" value="Genomic_DNA"/>
</dbReference>
<proteinExistence type="predicted"/>
<evidence type="ECO:0000256" key="4">
    <source>
        <dbReference type="ARBA" id="ARBA00022989"/>
    </source>
</evidence>
<dbReference type="Gene3D" id="3.30.70.120">
    <property type="match status" value="1"/>
</dbReference>
<comment type="caution">
    <text evidence="8">The sequence shown here is derived from an EMBL/GenBank/DDBJ whole genome shotgun (WGS) entry which is preliminary data.</text>
</comment>
<dbReference type="Proteomes" id="UP000017747">
    <property type="component" value="Unassembled WGS sequence"/>
</dbReference>
<keyword evidence="9" id="KW-1185">Reference proteome</keyword>
<feature type="transmembrane region" description="Helical" evidence="6">
    <location>
        <begin position="85"/>
        <end position="106"/>
    </location>
</feature>
<dbReference type="eggNOG" id="COG1284">
    <property type="taxonomic scope" value="Bacteria"/>
</dbReference>
<evidence type="ECO:0000259" key="7">
    <source>
        <dbReference type="Pfam" id="PF10035"/>
    </source>
</evidence>
<feature type="transmembrane region" description="Helical" evidence="6">
    <location>
        <begin position="152"/>
        <end position="174"/>
    </location>
</feature>
<dbReference type="AlphaFoldDB" id="V7I431"/>
<sequence>MPAKGSAVKRTKEYLLITIGSILVAFSVQVFFIPNGIAPGGVSGMALVLNLVVPGIPVSVLVMGLNGIFFGLGFLVLGGGFGVKTLYASALVSAAMWVIETFLSIGQPTGDLMLSTAMGILLLGAGIGIVFNQDASTGGTDIIAKIISKFTGMTPGSALVLIDLAVVVMIALNFGLERGLYGILGAILNGVVINRIVEGFNSQKQVFVITRDREKVRGFIVGRLDRGATIFTGEGAYTGEKSYMIYCVLSTREFVVLKQFLRDQVPDAFVTVGTAAEVLGKGFSSPKVKGNSGEVNA</sequence>
<protein>
    <submittedName>
        <fullName evidence="8">Membrane protein</fullName>
    </submittedName>
</protein>
<evidence type="ECO:0000256" key="5">
    <source>
        <dbReference type="ARBA" id="ARBA00023136"/>
    </source>
</evidence>
<dbReference type="PANTHER" id="PTHR33545">
    <property type="entry name" value="UPF0750 MEMBRANE PROTEIN YITT-RELATED"/>
    <property type="match status" value="1"/>
</dbReference>
<gene>
    <name evidence="8" type="ORF">T472_0214270</name>
</gene>
<feature type="domain" description="DUF2179" evidence="7">
    <location>
        <begin position="226"/>
        <end position="280"/>
    </location>
</feature>
<dbReference type="PANTHER" id="PTHR33545:SF9">
    <property type="entry name" value="UPF0750 MEMBRANE PROTEIN YITE"/>
    <property type="match status" value="1"/>
</dbReference>
<accession>V7I431</accession>
<evidence type="ECO:0000313" key="9">
    <source>
        <dbReference type="Proteomes" id="UP000017747"/>
    </source>
</evidence>
<dbReference type="InterPro" id="IPR019264">
    <property type="entry name" value="DUF2179"/>
</dbReference>
<feature type="transmembrane region" description="Helical" evidence="6">
    <location>
        <begin position="14"/>
        <end position="33"/>
    </location>
</feature>
<evidence type="ECO:0000256" key="6">
    <source>
        <dbReference type="SAM" id="Phobius"/>
    </source>
</evidence>
<keyword evidence="5 6" id="KW-0472">Membrane</keyword>
<dbReference type="GO" id="GO:0005886">
    <property type="term" value="C:plasma membrane"/>
    <property type="evidence" value="ECO:0007669"/>
    <property type="project" value="UniProtKB-SubCell"/>
</dbReference>
<dbReference type="InterPro" id="IPR003740">
    <property type="entry name" value="YitT"/>
</dbReference>
<dbReference type="PIRSF" id="PIRSF006483">
    <property type="entry name" value="Membrane_protein_YitT"/>
    <property type="match status" value="1"/>
</dbReference>
<organism evidence="8 9">
    <name type="scientific">Youngiibacter fragilis 232.1</name>
    <dbReference type="NCBI Taxonomy" id="994573"/>
    <lineage>
        <taxon>Bacteria</taxon>
        <taxon>Bacillati</taxon>
        <taxon>Bacillota</taxon>
        <taxon>Clostridia</taxon>
        <taxon>Eubacteriales</taxon>
        <taxon>Clostridiaceae</taxon>
        <taxon>Youngiibacter</taxon>
    </lineage>
</organism>